<evidence type="ECO:0000256" key="1">
    <source>
        <dbReference type="ARBA" id="ARBA00022679"/>
    </source>
</evidence>
<dbReference type="PANTHER" id="PTHR43861">
    <property type="entry name" value="TRANS-ACONITATE 2-METHYLTRANSFERASE-RELATED"/>
    <property type="match status" value="1"/>
</dbReference>
<dbReference type="GO" id="GO:0102208">
    <property type="term" value="F:2-polyprenyl-6-hydroxyphenol methylase activity"/>
    <property type="evidence" value="ECO:0007669"/>
    <property type="project" value="UniProtKB-EC"/>
</dbReference>
<dbReference type="InterPro" id="IPR029063">
    <property type="entry name" value="SAM-dependent_MTases_sf"/>
</dbReference>
<comment type="caution">
    <text evidence="3">The sequence shown here is derived from an EMBL/GenBank/DDBJ whole genome shotgun (WGS) entry which is preliminary data.</text>
</comment>
<evidence type="ECO:0000313" key="4">
    <source>
        <dbReference type="Proteomes" id="UP001597011"/>
    </source>
</evidence>
<dbReference type="Proteomes" id="UP001597011">
    <property type="component" value="Unassembled WGS sequence"/>
</dbReference>
<evidence type="ECO:0000313" key="3">
    <source>
        <dbReference type="EMBL" id="MFD0835489.1"/>
    </source>
</evidence>
<dbReference type="EC" id="2.1.1.64" evidence="3"/>
<dbReference type="Gene3D" id="3.40.50.150">
    <property type="entry name" value="Vaccinia Virus protein VP39"/>
    <property type="match status" value="1"/>
</dbReference>
<gene>
    <name evidence="3" type="ORF">ACFQ0I_06945</name>
</gene>
<keyword evidence="3" id="KW-0489">Methyltransferase</keyword>
<dbReference type="EMBL" id="JBHTIB010000008">
    <property type="protein sequence ID" value="MFD0835489.1"/>
    <property type="molecule type" value="Genomic_DNA"/>
</dbReference>
<dbReference type="SUPFAM" id="SSF53335">
    <property type="entry name" value="S-adenosyl-L-methionine-dependent methyltransferases"/>
    <property type="match status" value="1"/>
</dbReference>
<sequence length="232" mass="27094">MIKKVLKKIKGFIKVILPSKVVEDNYYKKLFVKNDKWNKAIPNNDELRRWESIEAFIKEIGFSQESLILDLGCGRGWLSNLLSKYGDVIGIDPVKVVVNYARELFPHIKFLKGTTKNILPNYSEKFDLIVSSEVFEHIEDSKKEAFVKDIFNLLKPNGTVIITTPRKEVFNEWAKVTGIKQPVEDWISEQQIEDMFKKNGGKNPKLKRIPVQFNEQTVIEIYQVWLFKKDEK</sequence>
<name>A0ABW3BQT8_9FLAO</name>
<dbReference type="GO" id="GO:0061542">
    <property type="term" value="F:3-demethylubiquinol 3-O-methyltransferase activity"/>
    <property type="evidence" value="ECO:0007669"/>
    <property type="project" value="UniProtKB-EC"/>
</dbReference>
<feature type="domain" description="Methyltransferase" evidence="2">
    <location>
        <begin position="68"/>
        <end position="158"/>
    </location>
</feature>
<proteinExistence type="predicted"/>
<reference evidence="4" key="1">
    <citation type="journal article" date="2019" name="Int. J. Syst. Evol. Microbiol.">
        <title>The Global Catalogue of Microorganisms (GCM) 10K type strain sequencing project: providing services to taxonomists for standard genome sequencing and annotation.</title>
        <authorList>
            <consortium name="The Broad Institute Genomics Platform"/>
            <consortium name="The Broad Institute Genome Sequencing Center for Infectious Disease"/>
            <person name="Wu L."/>
            <person name="Ma J."/>
        </authorList>
    </citation>
    <scope>NUCLEOTIDE SEQUENCE [LARGE SCALE GENOMIC DNA]</scope>
    <source>
        <strain evidence="4">CCUG 60529</strain>
    </source>
</reference>
<dbReference type="Pfam" id="PF13649">
    <property type="entry name" value="Methyltransf_25"/>
    <property type="match status" value="1"/>
</dbReference>
<accession>A0ABW3BQT8</accession>
<dbReference type="CDD" id="cd02440">
    <property type="entry name" value="AdoMet_MTases"/>
    <property type="match status" value="1"/>
</dbReference>
<keyword evidence="1 3" id="KW-0808">Transferase</keyword>
<dbReference type="InterPro" id="IPR041698">
    <property type="entry name" value="Methyltransf_25"/>
</dbReference>
<dbReference type="EC" id="2.1.1.222" evidence="3"/>
<keyword evidence="4" id="KW-1185">Reference proteome</keyword>
<dbReference type="GO" id="GO:0032259">
    <property type="term" value="P:methylation"/>
    <property type="evidence" value="ECO:0007669"/>
    <property type="project" value="UniProtKB-KW"/>
</dbReference>
<dbReference type="RefSeq" id="WP_379940689.1">
    <property type="nucleotide sequence ID" value="NZ_JBHTIB010000008.1"/>
</dbReference>
<organism evidence="3 4">
    <name type="scientific">Mariniflexile aquimaris</name>
    <dbReference type="NCBI Taxonomy" id="881009"/>
    <lineage>
        <taxon>Bacteria</taxon>
        <taxon>Pseudomonadati</taxon>
        <taxon>Bacteroidota</taxon>
        <taxon>Flavobacteriia</taxon>
        <taxon>Flavobacteriales</taxon>
        <taxon>Flavobacteriaceae</taxon>
        <taxon>Mariniflexile</taxon>
    </lineage>
</organism>
<protein>
    <submittedName>
        <fullName evidence="3">Class I SAM-dependent methyltransferase</fullName>
        <ecNumber evidence="3">2.1.1.222</ecNumber>
        <ecNumber evidence="3">2.1.1.64</ecNumber>
    </submittedName>
</protein>
<evidence type="ECO:0000259" key="2">
    <source>
        <dbReference type="Pfam" id="PF13649"/>
    </source>
</evidence>